<evidence type="ECO:0000313" key="2">
    <source>
        <dbReference type="EMBL" id="PEG33568.1"/>
    </source>
</evidence>
<comment type="caution">
    <text evidence="2">The sequence shown here is derived from an EMBL/GenBank/DDBJ whole genome shotgun (WGS) entry which is preliminary data.</text>
</comment>
<dbReference type="AlphaFoldDB" id="A0A2A7MR01"/>
<proteinExistence type="predicted"/>
<accession>A0A2A7MR01</accession>
<reference evidence="1 4" key="2">
    <citation type="journal article" date="2019" name="Emerg. Microbes Infect.">
        <title>Comprehensive subspecies identification of 175 nontuberculous mycobacteria species based on 7547 genomic profiles.</title>
        <authorList>
            <person name="Matsumoto Y."/>
            <person name="Kinjo T."/>
            <person name="Motooka D."/>
            <person name="Nabeya D."/>
            <person name="Jung N."/>
            <person name="Uechi K."/>
            <person name="Horii T."/>
            <person name="Iida T."/>
            <person name="Fujita J."/>
            <person name="Nakamura S."/>
        </authorList>
    </citation>
    <scope>NUCLEOTIDE SEQUENCE [LARGE SCALE GENOMIC DNA]</scope>
    <source>
        <strain evidence="1 4">JCM 6377</strain>
    </source>
</reference>
<dbReference type="OrthoDB" id="4905902at2"/>
<protein>
    <submittedName>
        <fullName evidence="2">Oxidoreductase</fullName>
    </submittedName>
</protein>
<reference evidence="1" key="3">
    <citation type="submission" date="2020-02" db="EMBL/GenBank/DDBJ databases">
        <authorList>
            <person name="Matsumoto Y."/>
            <person name="Motooka D."/>
            <person name="Nakamura S."/>
        </authorList>
    </citation>
    <scope>NUCLEOTIDE SEQUENCE</scope>
    <source>
        <strain evidence="1">JCM 6377</strain>
    </source>
</reference>
<sequence length="315" mass="35123">MNRTVQYWRLTQPDGSPLPGRFPAQRVVKQLVKAEADGKNRYRVCRDGMVLLAKGVAEPDNRMLILDKVRRENLPSVGNSTGAWRAIGLSPDEGLLEPTYCLFTRRNIVAMLTSGDGPRPRRLVDYLRAKLDIDVRIEPVLTQNLEQVLGEMRVSAIDVAIPASRISRDLVGGDWVQALDGARALAQGGVVRVGISVGRSGDAAYKQSMRRRIRQMTDLLRGSDGLSEFNSARVTGTIQGTNRSLNLLEDRFIEKTEVDADRINDPDRSAEYARELFLASRSRNKEYLESAVPAVPDEVATYPTVFIETPDDERQ</sequence>
<keyword evidence="3" id="KW-1185">Reference proteome</keyword>
<evidence type="ECO:0000313" key="3">
    <source>
        <dbReference type="Proteomes" id="UP000220914"/>
    </source>
</evidence>
<gene>
    <name evidence="2" type="ORF">CQY20_30110</name>
    <name evidence="1" type="ORF">MAGR_22160</name>
</gene>
<dbReference type="EMBL" id="PDCP01000104">
    <property type="protein sequence ID" value="PEG33568.1"/>
    <property type="molecule type" value="Genomic_DNA"/>
</dbReference>
<reference evidence="2 3" key="1">
    <citation type="submission" date="2017-10" db="EMBL/GenBank/DDBJ databases">
        <title>The new phylogeny of genus Mycobacterium.</title>
        <authorList>
            <person name="Tortoli E."/>
            <person name="Trovato A."/>
            <person name="Cirillo D.M."/>
        </authorList>
    </citation>
    <scope>NUCLEOTIDE SEQUENCE [LARGE SCALE GENOMIC DNA]</scope>
    <source>
        <strain evidence="2 3">CCUG37673</strain>
    </source>
</reference>
<dbReference type="EMBL" id="BLKS01000001">
    <property type="protein sequence ID" value="GFG50775.1"/>
    <property type="molecule type" value="Genomic_DNA"/>
</dbReference>
<organism evidence="2 3">
    <name type="scientific">Mycolicibacterium agri</name>
    <name type="common">Mycobacterium agri</name>
    <dbReference type="NCBI Taxonomy" id="36811"/>
    <lineage>
        <taxon>Bacteria</taxon>
        <taxon>Bacillati</taxon>
        <taxon>Actinomycetota</taxon>
        <taxon>Actinomycetes</taxon>
        <taxon>Mycobacteriales</taxon>
        <taxon>Mycobacteriaceae</taxon>
        <taxon>Mycolicibacterium</taxon>
    </lineage>
</organism>
<dbReference type="Proteomes" id="UP000220914">
    <property type="component" value="Unassembled WGS sequence"/>
</dbReference>
<evidence type="ECO:0000313" key="1">
    <source>
        <dbReference type="EMBL" id="GFG50775.1"/>
    </source>
</evidence>
<dbReference type="Proteomes" id="UP000465302">
    <property type="component" value="Unassembled WGS sequence"/>
</dbReference>
<evidence type="ECO:0000313" key="4">
    <source>
        <dbReference type="Proteomes" id="UP000465302"/>
    </source>
</evidence>
<name>A0A2A7MR01_MYCAG</name>